<evidence type="ECO:0000313" key="2">
    <source>
        <dbReference type="EMBL" id="KYK58014.1"/>
    </source>
</evidence>
<organism evidence="2 3">
    <name type="scientific">Drechmeria coniospora</name>
    <name type="common">Nematophagous fungus</name>
    <name type="synonym">Meria coniospora</name>
    <dbReference type="NCBI Taxonomy" id="98403"/>
    <lineage>
        <taxon>Eukaryota</taxon>
        <taxon>Fungi</taxon>
        <taxon>Dikarya</taxon>
        <taxon>Ascomycota</taxon>
        <taxon>Pezizomycotina</taxon>
        <taxon>Sordariomycetes</taxon>
        <taxon>Hypocreomycetidae</taxon>
        <taxon>Hypocreales</taxon>
        <taxon>Ophiocordycipitaceae</taxon>
        <taxon>Drechmeria</taxon>
    </lineage>
</organism>
<gene>
    <name evidence="2" type="ORF">DCS_05027</name>
</gene>
<accession>A0A151GLM9</accession>
<evidence type="ECO:0000313" key="3">
    <source>
        <dbReference type="Proteomes" id="UP000076580"/>
    </source>
</evidence>
<dbReference type="EMBL" id="LAYC01000002">
    <property type="protein sequence ID" value="KYK58014.1"/>
    <property type="molecule type" value="Genomic_DNA"/>
</dbReference>
<keyword evidence="3" id="KW-1185">Reference proteome</keyword>
<protein>
    <submittedName>
        <fullName evidence="2">Uncharacterized protein</fullName>
    </submittedName>
</protein>
<feature type="region of interest" description="Disordered" evidence="1">
    <location>
        <begin position="189"/>
        <end position="243"/>
    </location>
</feature>
<comment type="caution">
    <text evidence="2">The sequence shown here is derived from an EMBL/GenBank/DDBJ whole genome shotgun (WGS) entry which is preliminary data.</text>
</comment>
<dbReference type="RefSeq" id="XP_040657366.1">
    <property type="nucleotide sequence ID" value="XM_040802333.1"/>
</dbReference>
<sequence length="256" mass="27267">MLSSLHLQASGLAERRVTSGRAFVRFAEDSLAGCRVEARLTDSVGSFRHILARMAAGSVVRLRRSPPRVELRNISASEGNAPNTTDGSGCLLRRLRLTSQQAHVPLSVGFNAQDGVRSDSSAGERRPSASRRATKSTWRFMSEAAVRRRPVRPASGFVRFAAAADIKSVLSTAAAAVFSAPVDSAAARSDVGGQPVAAPSLPVTGPRNLSFSEPGSLRVPDMQQGLQPTKQPPDSQPFPYGREAVQVPVCRLRQGV</sequence>
<reference evidence="2 3" key="1">
    <citation type="journal article" date="2016" name="Sci. Rep.">
        <title>Insights into Adaptations to a Near-Obligate Nematode Endoparasitic Lifestyle from the Finished Genome of Drechmeria coniospora.</title>
        <authorList>
            <person name="Zhang L."/>
            <person name="Zhou Z."/>
            <person name="Guo Q."/>
            <person name="Fokkens L."/>
            <person name="Miskei M."/>
            <person name="Pocsi I."/>
            <person name="Zhang W."/>
            <person name="Chen M."/>
            <person name="Wang L."/>
            <person name="Sun Y."/>
            <person name="Donzelli B.G."/>
            <person name="Gibson D.M."/>
            <person name="Nelson D.R."/>
            <person name="Luo J.G."/>
            <person name="Rep M."/>
            <person name="Liu H."/>
            <person name="Yang S."/>
            <person name="Wang J."/>
            <person name="Krasnoff S.B."/>
            <person name="Xu Y."/>
            <person name="Molnar I."/>
            <person name="Lin M."/>
        </authorList>
    </citation>
    <scope>NUCLEOTIDE SEQUENCE [LARGE SCALE GENOMIC DNA]</scope>
    <source>
        <strain evidence="2 3">ARSEF 6962</strain>
    </source>
</reference>
<dbReference type="GeneID" id="63717670"/>
<feature type="region of interest" description="Disordered" evidence="1">
    <location>
        <begin position="113"/>
        <end position="135"/>
    </location>
</feature>
<evidence type="ECO:0000256" key="1">
    <source>
        <dbReference type="SAM" id="MobiDB-lite"/>
    </source>
</evidence>
<dbReference type="Proteomes" id="UP000076580">
    <property type="component" value="Chromosome 02"/>
</dbReference>
<dbReference type="InParanoid" id="A0A151GLM9"/>
<proteinExistence type="predicted"/>
<dbReference type="AlphaFoldDB" id="A0A151GLM9"/>
<name>A0A151GLM9_DRECN</name>